<keyword evidence="6" id="KW-0158">Chromosome</keyword>
<feature type="region of interest" description="Disordered" evidence="10">
    <location>
        <begin position="1"/>
        <end position="119"/>
    </location>
</feature>
<dbReference type="SUPFAM" id="SSF47113">
    <property type="entry name" value="Histone-fold"/>
    <property type="match status" value="1"/>
</dbReference>
<keyword evidence="12" id="KW-1185">Reference proteome</keyword>
<evidence type="ECO:0000256" key="2">
    <source>
        <dbReference type="ARBA" id="ARBA00004123"/>
    </source>
</evidence>
<reference evidence="11" key="1">
    <citation type="submission" date="2021-01" db="UniProtKB">
        <authorList>
            <consortium name="EnsemblMetazoa"/>
        </authorList>
    </citation>
    <scope>IDENTIFICATION</scope>
</reference>
<evidence type="ECO:0000256" key="7">
    <source>
        <dbReference type="ARBA" id="ARBA00023125"/>
    </source>
</evidence>
<dbReference type="GO" id="GO:0030527">
    <property type="term" value="F:structural constituent of chromatin"/>
    <property type="evidence" value="ECO:0007669"/>
    <property type="project" value="InterPro"/>
</dbReference>
<organism evidence="11 12">
    <name type="scientific">Varroa destructor</name>
    <name type="common">Honeybee mite</name>
    <dbReference type="NCBI Taxonomy" id="109461"/>
    <lineage>
        <taxon>Eukaryota</taxon>
        <taxon>Metazoa</taxon>
        <taxon>Ecdysozoa</taxon>
        <taxon>Arthropoda</taxon>
        <taxon>Chelicerata</taxon>
        <taxon>Arachnida</taxon>
        <taxon>Acari</taxon>
        <taxon>Parasitiformes</taxon>
        <taxon>Mesostigmata</taxon>
        <taxon>Gamasina</taxon>
        <taxon>Dermanyssoidea</taxon>
        <taxon>Varroidae</taxon>
        <taxon>Varroa</taxon>
    </lineage>
</organism>
<accession>A0A7M7KH65</accession>
<dbReference type="GeneID" id="111252335"/>
<dbReference type="InParanoid" id="A0A7M7KH65"/>
<comment type="subcellular location">
    <subcellularLocation>
        <location evidence="3">Chromosome</location>
    </subcellularLocation>
    <subcellularLocation>
        <location evidence="2">Nucleus</location>
    </subcellularLocation>
</comment>
<dbReference type="RefSeq" id="XP_022665761.1">
    <property type="nucleotide sequence ID" value="XM_022810026.1"/>
</dbReference>
<evidence type="ECO:0000256" key="9">
    <source>
        <dbReference type="ARBA" id="ARBA00023269"/>
    </source>
</evidence>
<evidence type="ECO:0000256" key="8">
    <source>
        <dbReference type="ARBA" id="ARBA00023242"/>
    </source>
</evidence>
<evidence type="ECO:0000313" key="12">
    <source>
        <dbReference type="Proteomes" id="UP000594260"/>
    </source>
</evidence>
<feature type="compositionally biased region" description="Basic and acidic residues" evidence="10">
    <location>
        <begin position="1"/>
        <end position="42"/>
    </location>
</feature>
<keyword evidence="9" id="KW-0544">Nucleosome core</keyword>
<keyword evidence="8" id="KW-0539">Nucleus</keyword>
<evidence type="ECO:0000256" key="1">
    <source>
        <dbReference type="ARBA" id="ARBA00002001"/>
    </source>
</evidence>
<evidence type="ECO:0000256" key="6">
    <source>
        <dbReference type="ARBA" id="ARBA00022454"/>
    </source>
</evidence>
<feature type="compositionally biased region" description="Basic residues" evidence="10">
    <location>
        <begin position="43"/>
        <end position="66"/>
    </location>
</feature>
<evidence type="ECO:0000256" key="3">
    <source>
        <dbReference type="ARBA" id="ARBA00004286"/>
    </source>
</evidence>
<dbReference type="GO" id="GO:0000786">
    <property type="term" value="C:nucleosome"/>
    <property type="evidence" value="ECO:0007669"/>
    <property type="project" value="UniProtKB-KW"/>
</dbReference>
<dbReference type="GO" id="GO:0003677">
    <property type="term" value="F:DNA binding"/>
    <property type="evidence" value="ECO:0007669"/>
    <property type="project" value="UniProtKB-KW"/>
</dbReference>
<dbReference type="AlphaFoldDB" id="A0A7M7KH65"/>
<dbReference type="EnsemblMetazoa" id="XM_022810026">
    <property type="protein sequence ID" value="XP_022665761"/>
    <property type="gene ID" value="LOC111252335"/>
</dbReference>
<comment type="similarity">
    <text evidence="4">Belongs to the histone H4 family.</text>
</comment>
<comment type="function">
    <text evidence="1">Core component of nucleosome. Nucleosomes wrap and compact DNA into chromatin, limiting DNA accessibility to the cellular machineries which require DNA as a template. Histones thereby play a central role in transcription regulation, DNA repair, DNA replication and chromosomal stability. DNA accessibility is regulated via a complex set of post-translational modifications of histones, also called histone code, and nucleosome remodeling.</text>
</comment>
<dbReference type="KEGG" id="vde:111252335"/>
<dbReference type="GO" id="GO:0046982">
    <property type="term" value="F:protein heterodimerization activity"/>
    <property type="evidence" value="ECO:0007669"/>
    <property type="project" value="InterPro"/>
</dbReference>
<keyword evidence="7" id="KW-0238">DNA-binding</keyword>
<feature type="compositionally biased region" description="Basic residues" evidence="10">
    <location>
        <begin position="85"/>
        <end position="102"/>
    </location>
</feature>
<dbReference type="Proteomes" id="UP000594260">
    <property type="component" value="Unplaced"/>
</dbReference>
<dbReference type="Gene3D" id="1.10.20.10">
    <property type="entry name" value="Histone, subunit A"/>
    <property type="match status" value="1"/>
</dbReference>
<proteinExistence type="inferred from homology"/>
<dbReference type="GO" id="GO:0005634">
    <property type="term" value="C:nucleus"/>
    <property type="evidence" value="ECO:0007669"/>
    <property type="project" value="UniProtKB-SubCell"/>
</dbReference>
<dbReference type="InterPro" id="IPR001951">
    <property type="entry name" value="Histone_H4"/>
</dbReference>
<evidence type="ECO:0000256" key="5">
    <source>
        <dbReference type="ARBA" id="ARBA00020836"/>
    </source>
</evidence>
<evidence type="ECO:0000256" key="10">
    <source>
        <dbReference type="SAM" id="MobiDB-lite"/>
    </source>
</evidence>
<evidence type="ECO:0000313" key="11">
    <source>
        <dbReference type="EnsemblMetazoa" id="XP_022665761"/>
    </source>
</evidence>
<evidence type="ECO:0000256" key="4">
    <source>
        <dbReference type="ARBA" id="ARBA00006564"/>
    </source>
</evidence>
<dbReference type="OrthoDB" id="2921068at2759"/>
<dbReference type="InterPro" id="IPR009072">
    <property type="entry name" value="Histone-fold"/>
</dbReference>
<dbReference type="SMART" id="SM00417">
    <property type="entry name" value="H4"/>
    <property type="match status" value="1"/>
</dbReference>
<name>A0A7M7KH65_VARDE</name>
<dbReference type="PANTHER" id="PTHR10484">
    <property type="entry name" value="HISTONE H4"/>
    <property type="match status" value="1"/>
</dbReference>
<protein>
    <recommendedName>
        <fullName evidence="5">Histone H4</fullName>
    </recommendedName>
</protein>
<sequence length="188" mass="20468">MSETDKSENMSSSELKEMSHGDKDGLNEKGHAKAEAEHEHVGSKKRVKTGRIAKARVKGAKRRTQKTGKGSAVRSKARYGETKRKAPRGRATAAKRRSKKGVAKMANGKQSKMGAVRGISRNEIRRLAEKAGVKRASSAVAEEGRKALKAYLMDVVRDTVAKAGESKRNTIQAEDVTDVIQQRNTAKA</sequence>